<sequence length="560" mass="64170">MTIEYPVEQKVPKAFPKNKGPPPNIEWPVATVDQVIQKTLKEAAEAKEDPFIFDKPIKRVAVIGAGAAGLPTAKSLKEHGIEVRIFERMEDVGGIWLYSEETDEKPRIPCDTYRTRQKPLDEEEKIVEATPEERLKKLKHAPPSACYPDLHNNTAAPLMMNYEDFPWPEGTSWYLPYHDIQTYFKNYANHFGLYDHMELSTSVEYVQRNDNNDDHLWTLTLRKSEYINDRTMIRYKTWTESFDAVAVASGAYNDPFLPNFSNLSEYNVNYPERIIHSKQYRHYQDYIGKNVLIVGGNISAIEIAQRLDGIADNVYMSMRGPFVSISNILNLARSGLSDNIIRKPNIRAFSDFQGQVNGSITFEDDTMVDSIDRVIFCTGYVNDLGFLGPLRAYGTSAEEAEEQETQGPLVITNGMRPVNTYRDIFAIRDPTLAFVGTPGHLTSVQFFYYQAQAVARVWAGLACLPSRPKMRHFVKTNMYPFPPFDMNLLGCILFSQQFVTWLNEHAKQQDRKKNVNVLKGVDPSLVELWDELKEQYKKRTTEILAKRSTIVPTKSYNHKL</sequence>
<dbReference type="PRINTS" id="PR00419">
    <property type="entry name" value="ADXRDTASE"/>
</dbReference>
<proteinExistence type="inferred from homology"/>
<gene>
    <name evidence="6" type="ORF">INT45_008866</name>
</gene>
<protein>
    <recommendedName>
        <fullName evidence="8">FAD/NAD(P)-binding domain-containing protein</fullName>
    </recommendedName>
</protein>
<evidence type="ECO:0000256" key="3">
    <source>
        <dbReference type="ARBA" id="ARBA00022827"/>
    </source>
</evidence>
<evidence type="ECO:0000256" key="1">
    <source>
        <dbReference type="ARBA" id="ARBA00009183"/>
    </source>
</evidence>
<evidence type="ECO:0000313" key="7">
    <source>
        <dbReference type="Proteomes" id="UP000646827"/>
    </source>
</evidence>
<dbReference type="GO" id="GO:0004499">
    <property type="term" value="F:N,N-dimethylaniline monooxygenase activity"/>
    <property type="evidence" value="ECO:0007669"/>
    <property type="project" value="InterPro"/>
</dbReference>
<dbReference type="Pfam" id="PF00743">
    <property type="entry name" value="FMO-like"/>
    <property type="match status" value="3"/>
</dbReference>
<keyword evidence="5" id="KW-0560">Oxidoreductase</keyword>
<evidence type="ECO:0000256" key="5">
    <source>
        <dbReference type="ARBA" id="ARBA00023002"/>
    </source>
</evidence>
<evidence type="ECO:0000313" key="6">
    <source>
        <dbReference type="EMBL" id="KAG2219775.1"/>
    </source>
</evidence>
<dbReference type="PIRSF" id="PIRSF000332">
    <property type="entry name" value="FMO"/>
    <property type="match status" value="1"/>
</dbReference>
<dbReference type="GO" id="GO:0050661">
    <property type="term" value="F:NADP binding"/>
    <property type="evidence" value="ECO:0007669"/>
    <property type="project" value="InterPro"/>
</dbReference>
<dbReference type="PANTHER" id="PTHR23023">
    <property type="entry name" value="DIMETHYLANILINE MONOOXYGENASE"/>
    <property type="match status" value="1"/>
</dbReference>
<dbReference type="Gene3D" id="3.50.50.60">
    <property type="entry name" value="FAD/NAD(P)-binding domain"/>
    <property type="match status" value="2"/>
</dbReference>
<dbReference type="InterPro" id="IPR020946">
    <property type="entry name" value="Flavin_mOase-like"/>
</dbReference>
<evidence type="ECO:0000256" key="4">
    <source>
        <dbReference type="ARBA" id="ARBA00022857"/>
    </source>
</evidence>
<dbReference type="Proteomes" id="UP000646827">
    <property type="component" value="Unassembled WGS sequence"/>
</dbReference>
<comment type="similarity">
    <text evidence="1">Belongs to the FMO family.</text>
</comment>
<dbReference type="EMBL" id="JAEPRB010000164">
    <property type="protein sequence ID" value="KAG2219775.1"/>
    <property type="molecule type" value="Genomic_DNA"/>
</dbReference>
<dbReference type="SUPFAM" id="SSF51905">
    <property type="entry name" value="FAD/NAD(P)-binding domain"/>
    <property type="match status" value="2"/>
</dbReference>
<evidence type="ECO:0000256" key="2">
    <source>
        <dbReference type="ARBA" id="ARBA00022630"/>
    </source>
</evidence>
<name>A0A8H7RZH3_9FUNG</name>
<keyword evidence="2" id="KW-0285">Flavoprotein</keyword>
<dbReference type="GO" id="GO:0050660">
    <property type="term" value="F:flavin adenine dinucleotide binding"/>
    <property type="evidence" value="ECO:0007669"/>
    <property type="project" value="InterPro"/>
</dbReference>
<reference evidence="6 7" key="1">
    <citation type="submission" date="2020-12" db="EMBL/GenBank/DDBJ databases">
        <title>Metabolic potential, ecology and presence of endohyphal bacteria is reflected in genomic diversity of Mucoromycotina.</title>
        <authorList>
            <person name="Muszewska A."/>
            <person name="Okrasinska A."/>
            <person name="Steczkiewicz K."/>
            <person name="Drgas O."/>
            <person name="Orlowska M."/>
            <person name="Perlinska-Lenart U."/>
            <person name="Aleksandrzak-Piekarczyk T."/>
            <person name="Szatraj K."/>
            <person name="Zielenkiewicz U."/>
            <person name="Pilsyk S."/>
            <person name="Malc E."/>
            <person name="Mieczkowski P."/>
            <person name="Kruszewska J.S."/>
            <person name="Biernat P."/>
            <person name="Pawlowska J."/>
        </authorList>
    </citation>
    <scope>NUCLEOTIDE SEQUENCE [LARGE SCALE GENOMIC DNA]</scope>
    <source>
        <strain evidence="6 7">CBS 142.35</strain>
    </source>
</reference>
<keyword evidence="3" id="KW-0274">FAD</keyword>
<organism evidence="6 7">
    <name type="scientific">Circinella minor</name>
    <dbReference type="NCBI Taxonomy" id="1195481"/>
    <lineage>
        <taxon>Eukaryota</taxon>
        <taxon>Fungi</taxon>
        <taxon>Fungi incertae sedis</taxon>
        <taxon>Mucoromycota</taxon>
        <taxon>Mucoromycotina</taxon>
        <taxon>Mucoromycetes</taxon>
        <taxon>Mucorales</taxon>
        <taxon>Lichtheimiaceae</taxon>
        <taxon>Circinella</taxon>
    </lineage>
</organism>
<dbReference type="OrthoDB" id="66881at2759"/>
<dbReference type="InterPro" id="IPR000960">
    <property type="entry name" value="Flavin_mOase"/>
</dbReference>
<evidence type="ECO:0008006" key="8">
    <source>
        <dbReference type="Google" id="ProtNLM"/>
    </source>
</evidence>
<dbReference type="InterPro" id="IPR036188">
    <property type="entry name" value="FAD/NAD-bd_sf"/>
</dbReference>
<keyword evidence="4" id="KW-0521">NADP</keyword>
<comment type="caution">
    <text evidence="6">The sequence shown here is derived from an EMBL/GenBank/DDBJ whole genome shotgun (WGS) entry which is preliminary data.</text>
</comment>
<accession>A0A8H7RZH3</accession>
<keyword evidence="7" id="KW-1185">Reference proteome</keyword>
<dbReference type="AlphaFoldDB" id="A0A8H7RZH3"/>
<dbReference type="InterPro" id="IPR050346">
    <property type="entry name" value="FMO-like"/>
</dbReference>